<dbReference type="EMBL" id="JBEUWX010000003">
    <property type="protein sequence ID" value="MFA9951086.1"/>
    <property type="molecule type" value="Genomic_DNA"/>
</dbReference>
<keyword evidence="5" id="KW-1185">Reference proteome</keyword>
<comment type="caution">
    <text evidence="4">The sequence shown here is derived from an EMBL/GenBank/DDBJ whole genome shotgun (WGS) entry which is preliminary data.</text>
</comment>
<dbReference type="RefSeq" id="WP_418892168.1">
    <property type="nucleotide sequence ID" value="NZ_JBEUWX010000003.1"/>
</dbReference>
<organism evidence="4 5">
    <name type="scientific">Dentiradicibacter hellwigii</name>
    <dbReference type="NCBI Taxonomy" id="3149053"/>
    <lineage>
        <taxon>Bacteria</taxon>
        <taxon>Pseudomonadati</taxon>
        <taxon>Pseudomonadota</taxon>
        <taxon>Betaproteobacteria</taxon>
        <taxon>Rhodocyclales</taxon>
        <taxon>Rhodocyclaceae</taxon>
        <taxon>Dentiradicibacter</taxon>
    </lineage>
</organism>
<keyword evidence="2" id="KW-1133">Transmembrane helix</keyword>
<gene>
    <name evidence="4" type="ORF">ABCS64_12255</name>
</gene>
<dbReference type="Pfam" id="PF03544">
    <property type="entry name" value="TonB_C"/>
    <property type="match status" value="1"/>
</dbReference>
<evidence type="ECO:0000313" key="4">
    <source>
        <dbReference type="EMBL" id="MFA9951086.1"/>
    </source>
</evidence>
<keyword evidence="2" id="KW-0472">Membrane</keyword>
<feature type="transmembrane region" description="Helical" evidence="2">
    <location>
        <begin position="22"/>
        <end position="44"/>
    </location>
</feature>
<accession>A0ABV4UHH4</accession>
<evidence type="ECO:0000256" key="1">
    <source>
        <dbReference type="SAM" id="MobiDB-lite"/>
    </source>
</evidence>
<dbReference type="InterPro" id="IPR037682">
    <property type="entry name" value="TonB_C"/>
</dbReference>
<name>A0ABV4UHH4_9RHOO</name>
<reference evidence="5" key="1">
    <citation type="submission" date="2024-06" db="EMBL/GenBank/DDBJ databases">
        <title>Radixoralia hellwigii gen. nov., sp nov., isolated from a root canal in the human oral cavity.</title>
        <authorList>
            <person name="Bartsch S."/>
            <person name="Wittmer A."/>
            <person name="Schulz A.-K."/>
            <person name="Neumann-Schaal M."/>
            <person name="Wolf J."/>
            <person name="Gronow S."/>
            <person name="Tennert C."/>
            <person name="Haecker G."/>
            <person name="Cieplik F."/>
            <person name="Al-Ahmad A."/>
        </authorList>
    </citation>
    <scope>NUCLEOTIDE SEQUENCE [LARGE SCALE GENOMIC DNA]</scope>
    <source>
        <strain evidence="5">Wk13</strain>
    </source>
</reference>
<keyword evidence="2" id="KW-0812">Transmembrane</keyword>
<feature type="region of interest" description="Disordered" evidence="1">
    <location>
        <begin position="77"/>
        <end position="156"/>
    </location>
</feature>
<proteinExistence type="predicted"/>
<feature type="domain" description="TonB C-terminal" evidence="3">
    <location>
        <begin position="217"/>
        <end position="278"/>
    </location>
</feature>
<dbReference type="Proteomes" id="UP001574673">
    <property type="component" value="Unassembled WGS sequence"/>
</dbReference>
<dbReference type="Gene3D" id="3.30.1150.10">
    <property type="match status" value="1"/>
</dbReference>
<sequence>MKTAPQEPTFTPPWQQPGANPYLWFGIGASFVLHALALAVNFTYPEASRAFRNNALEIILVNSKSARRPTDAQALAQTNLDGGGDTDQDRRAKTPLPASSEEKTGDDMEQAQQRVQELEARQQRLLTRTRSKPIAPPAKTEKEAEAPSTPAAAPISGRDLANRALEMAKLQGEIARSVDAYNKRPRLKTVGTRASYYPQAAFLDAWKRKVERIGTLNYPSAAKGKVYGSVTVWVVLKREDGALYQEVEIRKSSGSPVLDKAAQRIVTMGAPYGPIPQGADERFDNFGFARTLTFTRGNQLESREAQ</sequence>
<evidence type="ECO:0000313" key="5">
    <source>
        <dbReference type="Proteomes" id="UP001574673"/>
    </source>
</evidence>
<protein>
    <submittedName>
        <fullName evidence="4">Energy transducer TonB</fullName>
    </submittedName>
</protein>
<evidence type="ECO:0000256" key="2">
    <source>
        <dbReference type="SAM" id="Phobius"/>
    </source>
</evidence>
<dbReference type="SUPFAM" id="SSF74653">
    <property type="entry name" value="TolA/TonB C-terminal domain"/>
    <property type="match status" value="1"/>
</dbReference>
<evidence type="ECO:0000259" key="3">
    <source>
        <dbReference type="Pfam" id="PF03544"/>
    </source>
</evidence>